<dbReference type="AlphaFoldDB" id="A0A0W8GA64"/>
<protein>
    <submittedName>
        <fullName evidence="1">Uncharacterized protein</fullName>
    </submittedName>
</protein>
<reference evidence="1" key="1">
    <citation type="journal article" date="2015" name="Proc. Natl. Acad. Sci. U.S.A.">
        <title>Networks of energetic and metabolic interactions define dynamics in microbial communities.</title>
        <authorList>
            <person name="Embree M."/>
            <person name="Liu J.K."/>
            <person name="Al-Bassam M.M."/>
            <person name="Zengler K."/>
        </authorList>
    </citation>
    <scope>NUCLEOTIDE SEQUENCE</scope>
</reference>
<accession>A0A0W8GA64</accession>
<dbReference type="EMBL" id="LNQE01000016">
    <property type="protein sequence ID" value="KUG29958.1"/>
    <property type="molecule type" value="Genomic_DNA"/>
</dbReference>
<gene>
    <name evidence="1" type="ORF">ASZ90_000150</name>
</gene>
<organism evidence="1">
    <name type="scientific">hydrocarbon metagenome</name>
    <dbReference type="NCBI Taxonomy" id="938273"/>
    <lineage>
        <taxon>unclassified sequences</taxon>
        <taxon>metagenomes</taxon>
        <taxon>ecological metagenomes</taxon>
    </lineage>
</organism>
<evidence type="ECO:0000313" key="1">
    <source>
        <dbReference type="EMBL" id="KUG29958.1"/>
    </source>
</evidence>
<sequence length="143" mass="15288">MGEDMAVTQYAGWDFHALCRVDGVVLAADGRGLCRLGGETDDGRAIAAALDLPPVALDETATTRVRDIRLRGTLGDGMCLRLEADGGPSRRIPLKAQPQGGEGRFPVGRDGEGRVWTLGLENRDGCGFTLEELGLCHVALDRR</sequence>
<name>A0A0W8GA64_9ZZZZ</name>
<comment type="caution">
    <text evidence="1">The sequence shown here is derived from an EMBL/GenBank/DDBJ whole genome shotgun (WGS) entry which is preliminary data.</text>
</comment>
<proteinExistence type="predicted"/>